<accession>A0A977KUU4</accession>
<dbReference type="AlphaFoldDB" id="A0A977KUU4"/>
<evidence type="ECO:0000313" key="1">
    <source>
        <dbReference type="EMBL" id="UXE60334.1"/>
    </source>
</evidence>
<reference evidence="1" key="1">
    <citation type="submission" date="2021-04" db="EMBL/GenBank/DDBJ databases">
        <title>Genome sequence of Woronichinia naegeliana from Washington state freshwater lake bloom.</title>
        <authorList>
            <person name="Dreher T.W."/>
        </authorList>
    </citation>
    <scope>NUCLEOTIDE SEQUENCE</scope>
    <source>
        <strain evidence="1">WA131</strain>
    </source>
</reference>
<dbReference type="Proteomes" id="UP001065613">
    <property type="component" value="Chromosome"/>
</dbReference>
<dbReference type="KEGG" id="wna:KA717_32925"/>
<sequence length="141" mass="16259">MINPIFEKKFLEALDLCNSLSEFARQPSSYPCQAIHLFCEIGTEPENLLELNALYADRVLIAKKSIEKYARTIDNWKTGNCPLGGKDHCNIVNFFLSLKTQDFYFFRGDNFTPELICEFLQEWKGINLFSLITNSPQLVTH</sequence>
<proteinExistence type="predicted"/>
<protein>
    <submittedName>
        <fullName evidence="1">Uncharacterized protein</fullName>
    </submittedName>
</protein>
<name>A0A977KUU4_9CYAN</name>
<organism evidence="1">
    <name type="scientific">Woronichinia naegeliana WA131</name>
    <dbReference type="NCBI Taxonomy" id="2824559"/>
    <lineage>
        <taxon>Bacteria</taxon>
        <taxon>Bacillati</taxon>
        <taxon>Cyanobacteriota</taxon>
        <taxon>Cyanophyceae</taxon>
        <taxon>Synechococcales</taxon>
        <taxon>Coelosphaeriaceae</taxon>
        <taxon>Woronichinia</taxon>
    </lineage>
</organism>
<gene>
    <name evidence="1" type="ORF">KA717_32925</name>
</gene>
<dbReference type="EMBL" id="CP073041">
    <property type="protein sequence ID" value="UXE60334.1"/>
    <property type="molecule type" value="Genomic_DNA"/>
</dbReference>